<evidence type="ECO:0008006" key="4">
    <source>
        <dbReference type="Google" id="ProtNLM"/>
    </source>
</evidence>
<evidence type="ECO:0000313" key="3">
    <source>
        <dbReference type="Proteomes" id="UP000515570"/>
    </source>
</evidence>
<organism evidence="2 3">
    <name type="scientific">Corynebacterium hindlerae</name>
    <dbReference type="NCBI Taxonomy" id="699041"/>
    <lineage>
        <taxon>Bacteria</taxon>
        <taxon>Bacillati</taxon>
        <taxon>Actinomycetota</taxon>
        <taxon>Actinomycetes</taxon>
        <taxon>Mycobacteriales</taxon>
        <taxon>Corynebacteriaceae</taxon>
        <taxon>Corynebacterium</taxon>
    </lineage>
</organism>
<dbReference type="RefSeq" id="WP_182386824.1">
    <property type="nucleotide sequence ID" value="NZ_CP059833.1"/>
</dbReference>
<keyword evidence="3" id="KW-1185">Reference proteome</keyword>
<sequence>MAQNQGILPVKISLTDGDFYTLWAPSWKEHGAEWQAFLGAGEHVFFFESPAQLLAFLRSGTKHDLMSHPQWRSFDERGVLRVVPGKRDFYDVVGAPEFLAGRPSYENVSKTARAFAIARSLGSVCDVADVQEFFGSYSILGGVERGSDHFSQEAGMSEWSAIGRTVLKGWNGVVDVLDALVYTPEVAESDVADAATAIEAAEKAAAEAKAQAEREAAEAEAAQDPYDVSLWGVAGIDPIKIAIDGRVVYTLRTYVNQAPVFLGRFGEIFTFSNPKALLRWLVEHGDHDLARVSTWQDVMDEVNGGTAEITVHPVNVYSFNGLVQDITKGPKDVDVEQMRQAYELLADAADWAGDDSLNSLLLANPGLQDYISYMLGARSSYIPSAPYTDEARGWSELESSLTKRFSKF</sequence>
<proteinExistence type="predicted"/>
<evidence type="ECO:0000256" key="1">
    <source>
        <dbReference type="SAM" id="Coils"/>
    </source>
</evidence>
<protein>
    <recommendedName>
        <fullName evidence="4">Primosomal protein</fullName>
    </recommendedName>
</protein>
<feature type="coiled-coil region" evidence="1">
    <location>
        <begin position="191"/>
        <end position="223"/>
    </location>
</feature>
<evidence type="ECO:0000313" key="2">
    <source>
        <dbReference type="EMBL" id="QMV86009.1"/>
    </source>
</evidence>
<keyword evidence="1" id="KW-0175">Coiled coil</keyword>
<accession>A0A7G5FHB8</accession>
<reference evidence="2 3" key="1">
    <citation type="submission" date="2020-07" db="EMBL/GenBank/DDBJ databases">
        <title>non toxigenic Corynebacterium sp. nov from a clinical source.</title>
        <authorList>
            <person name="Bernier A.-M."/>
            <person name="Bernard K."/>
        </authorList>
    </citation>
    <scope>NUCLEOTIDE SEQUENCE [LARGE SCALE GENOMIC DNA]</scope>
    <source>
        <strain evidence="3">NML 93-0612</strain>
    </source>
</reference>
<dbReference type="Proteomes" id="UP000515570">
    <property type="component" value="Chromosome"/>
</dbReference>
<dbReference type="AlphaFoldDB" id="A0A7G5FHB8"/>
<gene>
    <name evidence="2" type="ORF">HW450_04635</name>
</gene>
<dbReference type="EMBL" id="CP059833">
    <property type="protein sequence ID" value="QMV86009.1"/>
    <property type="molecule type" value="Genomic_DNA"/>
</dbReference>
<name>A0A7G5FHB8_9CORY</name>